<reference evidence="3 5" key="2">
    <citation type="submission" date="2024-07" db="EMBL/GenBank/DDBJ databases">
        <authorList>
            <person name="Akdeniz Z."/>
        </authorList>
    </citation>
    <scope>NUCLEOTIDE SEQUENCE [LARGE SCALE GENOMIC DNA]</scope>
</reference>
<proteinExistence type="predicted"/>
<evidence type="ECO:0000313" key="1">
    <source>
        <dbReference type="EMBL" id="CAI9933653.1"/>
    </source>
</evidence>
<dbReference type="EMBL" id="CAXDID020000057">
    <property type="protein sequence ID" value="CAL6008465.1"/>
    <property type="molecule type" value="Genomic_DNA"/>
</dbReference>
<name>A0AA86P8E4_9EUKA</name>
<dbReference type="EMBL" id="CAXDID020000211">
    <property type="protein sequence ID" value="CAL6056707.1"/>
    <property type="molecule type" value="Genomic_DNA"/>
</dbReference>
<protein>
    <submittedName>
        <fullName evidence="3">Hypothetical_protein</fullName>
    </submittedName>
</protein>
<evidence type="ECO:0000313" key="3">
    <source>
        <dbReference type="EMBL" id="CAL6008465.1"/>
    </source>
</evidence>
<sequence>MQKQVYQYQQLQYGMSFSPTQKFAKEVTRNTVREVQMPVVYLSAAIERRAASKSRYWYGAVGRSRSVQTDRFDFETQYKSQKHGRTKVFDYKTLDEIRRDSLKLPVLVKNELSRTK</sequence>
<organism evidence="1">
    <name type="scientific">Hexamita inflata</name>
    <dbReference type="NCBI Taxonomy" id="28002"/>
    <lineage>
        <taxon>Eukaryota</taxon>
        <taxon>Metamonada</taxon>
        <taxon>Diplomonadida</taxon>
        <taxon>Hexamitidae</taxon>
        <taxon>Hexamitinae</taxon>
        <taxon>Hexamita</taxon>
    </lineage>
</organism>
<gene>
    <name evidence="3" type="ORF">HINF_LOCUS21134</name>
    <name evidence="1" type="ORF">HINF_LOCUS21298</name>
    <name evidence="4" type="ORF">HINF_LOCUS47154</name>
    <name evidence="2" type="ORF">HINF_LOCUS51005</name>
</gene>
<dbReference type="EMBL" id="CATOUU010000967">
    <property type="protein sequence ID" value="CAI9963360.1"/>
    <property type="molecule type" value="Genomic_DNA"/>
</dbReference>
<accession>A0AA86P8E4</accession>
<dbReference type="AlphaFoldDB" id="A0AA86P8E4"/>
<keyword evidence="5" id="KW-1185">Reference proteome</keyword>
<evidence type="ECO:0000313" key="5">
    <source>
        <dbReference type="Proteomes" id="UP001642409"/>
    </source>
</evidence>
<reference evidence="1" key="1">
    <citation type="submission" date="2023-06" db="EMBL/GenBank/DDBJ databases">
        <authorList>
            <person name="Kurt Z."/>
        </authorList>
    </citation>
    <scope>NUCLEOTIDE SEQUENCE</scope>
</reference>
<dbReference type="EMBL" id="CATOUU010000548">
    <property type="protein sequence ID" value="CAI9933653.1"/>
    <property type="molecule type" value="Genomic_DNA"/>
</dbReference>
<evidence type="ECO:0000313" key="4">
    <source>
        <dbReference type="EMBL" id="CAL6056707.1"/>
    </source>
</evidence>
<evidence type="ECO:0000313" key="2">
    <source>
        <dbReference type="EMBL" id="CAI9963360.1"/>
    </source>
</evidence>
<dbReference type="Proteomes" id="UP001642409">
    <property type="component" value="Unassembled WGS sequence"/>
</dbReference>
<comment type="caution">
    <text evidence="1">The sequence shown here is derived from an EMBL/GenBank/DDBJ whole genome shotgun (WGS) entry which is preliminary data.</text>
</comment>